<dbReference type="AlphaFoldDB" id="A0AAV6XC72"/>
<dbReference type="InterPro" id="IPR056563">
    <property type="entry name" value="LysM3_LYK4_5"/>
</dbReference>
<dbReference type="PROSITE" id="PS50011">
    <property type="entry name" value="PROTEIN_KINASE_DOM"/>
    <property type="match status" value="1"/>
</dbReference>
<name>A0AAV6XC72_9LAMI</name>
<dbReference type="GO" id="GO:0004672">
    <property type="term" value="F:protein kinase activity"/>
    <property type="evidence" value="ECO:0007669"/>
    <property type="project" value="InterPro"/>
</dbReference>
<dbReference type="GO" id="GO:0005524">
    <property type="term" value="F:ATP binding"/>
    <property type="evidence" value="ECO:0007669"/>
    <property type="project" value="UniProtKB-KW"/>
</dbReference>
<dbReference type="SUPFAM" id="SSF56112">
    <property type="entry name" value="Protein kinase-like (PK-like)"/>
    <property type="match status" value="1"/>
</dbReference>
<feature type="signal peptide" evidence="11">
    <location>
        <begin position="1"/>
        <end position="20"/>
    </location>
</feature>
<keyword evidence="15" id="KW-1185">Reference proteome</keyword>
<feature type="domain" description="Protein kinase" evidence="12">
    <location>
        <begin position="316"/>
        <end position="600"/>
    </location>
</feature>
<keyword evidence="3 10" id="KW-0812">Transmembrane</keyword>
<keyword evidence="6" id="KW-0067">ATP-binding</keyword>
<accession>A0AAV6XC72</accession>
<evidence type="ECO:0000256" key="1">
    <source>
        <dbReference type="ARBA" id="ARBA00004162"/>
    </source>
</evidence>
<dbReference type="PROSITE" id="PS51782">
    <property type="entry name" value="LYSM"/>
    <property type="match status" value="1"/>
</dbReference>
<evidence type="ECO:0000313" key="14">
    <source>
        <dbReference type="EMBL" id="KAG8377719.1"/>
    </source>
</evidence>
<evidence type="ECO:0000256" key="2">
    <source>
        <dbReference type="ARBA" id="ARBA00022475"/>
    </source>
</evidence>
<dbReference type="Proteomes" id="UP000826271">
    <property type="component" value="Unassembled WGS sequence"/>
</dbReference>
<keyword evidence="5" id="KW-0547">Nucleotide-binding</keyword>
<evidence type="ECO:0000259" key="12">
    <source>
        <dbReference type="PROSITE" id="PS50011"/>
    </source>
</evidence>
<keyword evidence="2" id="KW-1003">Cell membrane</keyword>
<dbReference type="Gene3D" id="3.30.200.20">
    <property type="entry name" value="Phosphorylase Kinase, domain 1"/>
    <property type="match status" value="1"/>
</dbReference>
<feature type="domain" description="LysM" evidence="13">
    <location>
        <begin position="179"/>
        <end position="224"/>
    </location>
</feature>
<keyword evidence="8 10" id="KW-0472">Membrane</keyword>
<feature type="transmembrane region" description="Helical" evidence="10">
    <location>
        <begin position="260"/>
        <end position="285"/>
    </location>
</feature>
<dbReference type="Pfam" id="PF23472">
    <property type="entry name" value="LysM2_CERK1_LYK3_4_5"/>
    <property type="match status" value="1"/>
</dbReference>
<dbReference type="InterPro" id="IPR036779">
    <property type="entry name" value="LysM_dom_sf"/>
</dbReference>
<dbReference type="InterPro" id="IPR011009">
    <property type="entry name" value="Kinase-like_dom_sf"/>
</dbReference>
<keyword evidence="9" id="KW-1015">Disulfide bond</keyword>
<sequence>MNWILKVLTALIFFSPCINSQQNYSGNEVLYCHETTTSESFLYTCNGHFSSCKAFLIFTAKPPYNTVPAIAALTSSDQSELAKINNVTNFTVFPTHQEVIIPINCSCSDGYYSSSTTYNIPTEHETYFTIANNTFQGLSTCSALKQANSYDSRSHKLRVPLRCACPTRQQTVTETKYLLTYSIGLGDMLYALSKRFNTSLTKINEANHFSDEPQTIYPFTTILIPLVNEPTSSYTVTRGYEMPEWPLPVPTVRRSRSNTFLSAAGIAAGALSLIIFLILVLIFLFHKKRRTLVVPRSRGRNAKEVASPEELILEIAKFRRALTVFKFSEIKKATGNFQSRNRIKGCVYRGNFRKDVFTIKKGKIGNSDNEVKTLHQINHFNIVKLHGFSEYKENLYLVYEYMKNGSLREWLGKSVCRDWNHRICIALDVANGLLYLHSFTSPAYVHNDIRSGNILLDGNLRAKIANFSLARKANSDAIIRVRGRHGYVGPEYLDPGPITPEVDVFAFGVVLLELITGKCPVIVQAGAERLLWMTVGEVMESENAETEIVQFIEPCLGQNGGIEYAIQVVKLSLKCLARDPGDRPNMVEVVSILLKLQSYIHKVVN</sequence>
<evidence type="ECO:0000256" key="11">
    <source>
        <dbReference type="SAM" id="SignalP"/>
    </source>
</evidence>
<dbReference type="Pfam" id="PF23446">
    <property type="entry name" value="LysM1_NFP_LYK"/>
    <property type="match status" value="1"/>
</dbReference>
<keyword evidence="4 11" id="KW-0732">Signal</keyword>
<comment type="subcellular location">
    <subcellularLocation>
        <location evidence="1">Cell membrane</location>
        <topology evidence="1">Single-pass membrane protein</topology>
    </subcellularLocation>
</comment>
<dbReference type="Pfam" id="PF00069">
    <property type="entry name" value="Pkinase"/>
    <property type="match status" value="1"/>
</dbReference>
<dbReference type="InterPro" id="IPR056562">
    <property type="entry name" value="LysM2_CERK1_LYK3_4_5"/>
</dbReference>
<evidence type="ECO:0000259" key="13">
    <source>
        <dbReference type="PROSITE" id="PS51782"/>
    </source>
</evidence>
<dbReference type="InterPro" id="IPR056561">
    <property type="entry name" value="NFP_LYK_LysM1"/>
</dbReference>
<dbReference type="PROSITE" id="PS00109">
    <property type="entry name" value="PROTEIN_KINASE_TYR"/>
    <property type="match status" value="1"/>
</dbReference>
<dbReference type="InterPro" id="IPR018392">
    <property type="entry name" value="LysM"/>
</dbReference>
<dbReference type="Pfam" id="PF23473">
    <property type="entry name" value="LysM3_LYK4_5"/>
    <property type="match status" value="1"/>
</dbReference>
<evidence type="ECO:0000256" key="10">
    <source>
        <dbReference type="SAM" id="Phobius"/>
    </source>
</evidence>
<reference evidence="14" key="1">
    <citation type="submission" date="2019-10" db="EMBL/GenBank/DDBJ databases">
        <authorList>
            <person name="Zhang R."/>
            <person name="Pan Y."/>
            <person name="Wang J."/>
            <person name="Ma R."/>
            <person name="Yu S."/>
        </authorList>
    </citation>
    <scope>NUCLEOTIDE SEQUENCE</scope>
    <source>
        <strain evidence="14">LA-IB0</strain>
        <tissue evidence="14">Leaf</tissue>
    </source>
</reference>
<dbReference type="Gene3D" id="1.10.510.10">
    <property type="entry name" value="Transferase(Phosphotransferase) domain 1"/>
    <property type="match status" value="1"/>
</dbReference>
<dbReference type="InterPro" id="IPR008266">
    <property type="entry name" value="Tyr_kinase_AS"/>
</dbReference>
<evidence type="ECO:0000256" key="3">
    <source>
        <dbReference type="ARBA" id="ARBA00022692"/>
    </source>
</evidence>
<feature type="chain" id="PRO_5043787137" evidence="11">
    <location>
        <begin position="21"/>
        <end position="605"/>
    </location>
</feature>
<dbReference type="GO" id="GO:0051707">
    <property type="term" value="P:response to other organism"/>
    <property type="evidence" value="ECO:0007669"/>
    <property type="project" value="UniProtKB-ARBA"/>
</dbReference>
<gene>
    <name evidence="14" type="ORF">BUALT_Bualt08G0062000</name>
</gene>
<dbReference type="PANTHER" id="PTHR45927:SF7">
    <property type="entry name" value="LYSM-DOMAIN RECEPTOR-LIKE KINASE"/>
    <property type="match status" value="1"/>
</dbReference>
<evidence type="ECO:0000256" key="4">
    <source>
        <dbReference type="ARBA" id="ARBA00022729"/>
    </source>
</evidence>
<dbReference type="InterPro" id="IPR052611">
    <property type="entry name" value="Plant_RLK_LysM"/>
</dbReference>
<dbReference type="InterPro" id="IPR000719">
    <property type="entry name" value="Prot_kinase_dom"/>
</dbReference>
<evidence type="ECO:0000256" key="6">
    <source>
        <dbReference type="ARBA" id="ARBA00022840"/>
    </source>
</evidence>
<dbReference type="EMBL" id="WHWC01000008">
    <property type="protein sequence ID" value="KAG8377719.1"/>
    <property type="molecule type" value="Genomic_DNA"/>
</dbReference>
<dbReference type="Gene3D" id="3.10.350.10">
    <property type="entry name" value="LysM domain"/>
    <property type="match status" value="1"/>
</dbReference>
<organism evidence="14 15">
    <name type="scientific">Buddleja alternifolia</name>
    <dbReference type="NCBI Taxonomy" id="168488"/>
    <lineage>
        <taxon>Eukaryota</taxon>
        <taxon>Viridiplantae</taxon>
        <taxon>Streptophyta</taxon>
        <taxon>Embryophyta</taxon>
        <taxon>Tracheophyta</taxon>
        <taxon>Spermatophyta</taxon>
        <taxon>Magnoliopsida</taxon>
        <taxon>eudicotyledons</taxon>
        <taxon>Gunneridae</taxon>
        <taxon>Pentapetalae</taxon>
        <taxon>asterids</taxon>
        <taxon>lamiids</taxon>
        <taxon>Lamiales</taxon>
        <taxon>Scrophulariaceae</taxon>
        <taxon>Buddlejeae</taxon>
        <taxon>Buddleja</taxon>
    </lineage>
</organism>
<comment type="caution">
    <text evidence="14">The sequence shown here is derived from an EMBL/GenBank/DDBJ whole genome shotgun (WGS) entry which is preliminary data.</text>
</comment>
<evidence type="ECO:0000256" key="5">
    <source>
        <dbReference type="ARBA" id="ARBA00022741"/>
    </source>
</evidence>
<dbReference type="PANTHER" id="PTHR45927">
    <property type="entry name" value="LYSM-DOMAIN RECEPTOR-LIKE KINASE-RELATED"/>
    <property type="match status" value="1"/>
</dbReference>
<evidence type="ECO:0000256" key="9">
    <source>
        <dbReference type="ARBA" id="ARBA00023157"/>
    </source>
</evidence>
<evidence type="ECO:0000256" key="7">
    <source>
        <dbReference type="ARBA" id="ARBA00022989"/>
    </source>
</evidence>
<protein>
    <submittedName>
        <fullName evidence="14">Uncharacterized protein</fullName>
    </submittedName>
</protein>
<evidence type="ECO:0000313" key="15">
    <source>
        <dbReference type="Proteomes" id="UP000826271"/>
    </source>
</evidence>
<keyword evidence="7 10" id="KW-1133">Transmembrane helix</keyword>
<dbReference type="FunFam" id="1.10.510.10:FF:000468">
    <property type="entry name" value="PTI1-like tyrosine-protein kinase 3"/>
    <property type="match status" value="1"/>
</dbReference>
<evidence type="ECO:0000256" key="8">
    <source>
        <dbReference type="ARBA" id="ARBA00023136"/>
    </source>
</evidence>
<proteinExistence type="predicted"/>
<dbReference type="GO" id="GO:0005886">
    <property type="term" value="C:plasma membrane"/>
    <property type="evidence" value="ECO:0007669"/>
    <property type="project" value="UniProtKB-SubCell"/>
</dbReference>